<protein>
    <submittedName>
        <fullName evidence="1">Uncharacterized protein</fullName>
    </submittedName>
</protein>
<evidence type="ECO:0000313" key="2">
    <source>
        <dbReference type="Proteomes" id="UP000346198"/>
    </source>
</evidence>
<evidence type="ECO:0000313" key="1">
    <source>
        <dbReference type="EMBL" id="VGO21719.1"/>
    </source>
</evidence>
<accession>A0A6C2UNS6</accession>
<name>A0A6C2UNS6_9BACT</name>
<organism evidence="1 2">
    <name type="scientific">Pontiella sulfatireligans</name>
    <dbReference type="NCBI Taxonomy" id="2750658"/>
    <lineage>
        <taxon>Bacteria</taxon>
        <taxon>Pseudomonadati</taxon>
        <taxon>Kiritimatiellota</taxon>
        <taxon>Kiritimatiellia</taxon>
        <taxon>Kiritimatiellales</taxon>
        <taxon>Pontiellaceae</taxon>
        <taxon>Pontiella</taxon>
    </lineage>
</organism>
<gene>
    <name evidence="1" type="ORF">SCARR_03793</name>
</gene>
<sequence>MDNEFTDMGKELVEQSKEVSTARGIMDELFPYIYVASRRMSLRAISRWLEENKNVKISHVSISKALKDSESYFIKVLEEIVPPARFLADQGEISIETILFDADALDYVIQTKFRQQPEPNDKAGWTLYYEGDTAGYILENCWFNLPEEFRAECKRFGQIINEEDYDEEGFVRLNHNSEASENEVEHAE</sequence>
<proteinExistence type="predicted"/>
<dbReference type="Proteomes" id="UP000346198">
    <property type="component" value="Unassembled WGS sequence"/>
</dbReference>
<reference evidence="1 2" key="1">
    <citation type="submission" date="2019-04" db="EMBL/GenBank/DDBJ databases">
        <authorList>
            <person name="Van Vliet M D."/>
        </authorList>
    </citation>
    <scope>NUCLEOTIDE SEQUENCE [LARGE SCALE GENOMIC DNA]</scope>
    <source>
        <strain evidence="1 2">F21</strain>
    </source>
</reference>
<dbReference type="EMBL" id="CAAHFH010000002">
    <property type="protein sequence ID" value="VGO21719.1"/>
    <property type="molecule type" value="Genomic_DNA"/>
</dbReference>
<keyword evidence="2" id="KW-1185">Reference proteome</keyword>
<dbReference type="AlphaFoldDB" id="A0A6C2UNS6"/>
<dbReference type="RefSeq" id="WP_136063158.1">
    <property type="nucleotide sequence ID" value="NZ_CAAHFH010000002.1"/>
</dbReference>